<evidence type="ECO:0000313" key="1">
    <source>
        <dbReference type="EMBL" id="CAD8214331.1"/>
    </source>
</evidence>
<protein>
    <submittedName>
        <fullName evidence="1">Uncharacterized protein</fullName>
    </submittedName>
</protein>
<accession>A0A8S1YLX9</accession>
<name>A0A8S1YLX9_9CILI</name>
<comment type="caution">
    <text evidence="1">The sequence shown here is derived from an EMBL/GenBank/DDBJ whole genome shotgun (WGS) entry which is preliminary data.</text>
</comment>
<dbReference type="AlphaFoldDB" id="A0A8S1YLX9"/>
<keyword evidence="2" id="KW-1185">Reference proteome</keyword>
<sequence>MLFNINFIQDLQMQDVLKNLLIYFQSSELITLQPMLIKLKINALFENLLDQYYLKGPGKLQVYQINADLLTNLQGQFTQLAFFYCFIVFYNILKDSYLILGLQINIYQGLNQVNLFSLIVLLQKDISQVKRCQLFSFLYKVQGLTQIFYANSWDLSFKAILFLFQLTHQH</sequence>
<dbReference type="EMBL" id="CAJJDO010000207">
    <property type="protein sequence ID" value="CAD8214331.1"/>
    <property type="molecule type" value="Genomic_DNA"/>
</dbReference>
<organism evidence="1 2">
    <name type="scientific">Paramecium pentaurelia</name>
    <dbReference type="NCBI Taxonomy" id="43138"/>
    <lineage>
        <taxon>Eukaryota</taxon>
        <taxon>Sar</taxon>
        <taxon>Alveolata</taxon>
        <taxon>Ciliophora</taxon>
        <taxon>Intramacronucleata</taxon>
        <taxon>Oligohymenophorea</taxon>
        <taxon>Peniculida</taxon>
        <taxon>Parameciidae</taxon>
        <taxon>Paramecium</taxon>
    </lineage>
</organism>
<gene>
    <name evidence="1" type="ORF">PPENT_87.1.T2070007</name>
</gene>
<evidence type="ECO:0000313" key="2">
    <source>
        <dbReference type="Proteomes" id="UP000689195"/>
    </source>
</evidence>
<proteinExistence type="predicted"/>
<dbReference type="Proteomes" id="UP000689195">
    <property type="component" value="Unassembled WGS sequence"/>
</dbReference>
<reference evidence="1" key="1">
    <citation type="submission" date="2021-01" db="EMBL/GenBank/DDBJ databases">
        <authorList>
            <consortium name="Genoscope - CEA"/>
            <person name="William W."/>
        </authorList>
    </citation>
    <scope>NUCLEOTIDE SEQUENCE</scope>
</reference>